<organism evidence="2 4">
    <name type="scientific">Komagataeibacter nataicola</name>
    <dbReference type="NCBI Taxonomy" id="265960"/>
    <lineage>
        <taxon>Bacteria</taxon>
        <taxon>Pseudomonadati</taxon>
        <taxon>Pseudomonadota</taxon>
        <taxon>Alphaproteobacteria</taxon>
        <taxon>Acetobacterales</taxon>
        <taxon>Acetobacteraceae</taxon>
        <taxon>Komagataeibacter</taxon>
    </lineage>
</organism>
<proteinExistence type="predicted"/>
<evidence type="ECO:0000313" key="3">
    <source>
        <dbReference type="EMBL" id="PYD66276.1"/>
    </source>
</evidence>
<name>A0A9N7CQP9_9PROT</name>
<evidence type="ECO:0000313" key="2">
    <source>
        <dbReference type="EMBL" id="AQU89209.1"/>
    </source>
</evidence>
<geneLocation type="plasmid" evidence="4">
    <name>pkna01</name>
</geneLocation>
<dbReference type="EMBL" id="NIRT01000013">
    <property type="protein sequence ID" value="PYD66276.1"/>
    <property type="molecule type" value="Genomic_DNA"/>
</dbReference>
<evidence type="ECO:0000313" key="4">
    <source>
        <dbReference type="Proteomes" id="UP000189683"/>
    </source>
</evidence>
<evidence type="ECO:0000313" key="5">
    <source>
        <dbReference type="Proteomes" id="UP000247512"/>
    </source>
</evidence>
<dbReference type="AlphaFoldDB" id="A0A9N7CQP9"/>
<dbReference type="Proteomes" id="UP000247512">
    <property type="component" value="Unassembled WGS sequence"/>
</dbReference>
<keyword evidence="1" id="KW-0732">Signal</keyword>
<dbReference type="RefSeq" id="WP_078528335.1">
    <property type="nucleotide sequence ID" value="NZ_CP019876.1"/>
</dbReference>
<gene>
    <name evidence="2" type="ORF">B0W47_16645</name>
    <name evidence="3" type="ORF">CDI09_09005</name>
</gene>
<dbReference type="EMBL" id="CP019876">
    <property type="protein sequence ID" value="AQU89209.1"/>
    <property type="molecule type" value="Genomic_DNA"/>
</dbReference>
<evidence type="ECO:0000256" key="1">
    <source>
        <dbReference type="SAM" id="SignalP"/>
    </source>
</evidence>
<keyword evidence="2" id="KW-0614">Plasmid</keyword>
<keyword evidence="5" id="KW-1185">Reference proteome</keyword>
<feature type="signal peptide" evidence="1">
    <location>
        <begin position="1"/>
        <end position="19"/>
    </location>
</feature>
<reference evidence="2 4" key="1">
    <citation type="submission" date="2017-02" db="EMBL/GenBank/DDBJ databases">
        <title>zhang.</title>
        <authorList>
            <person name="Zhang H."/>
        </authorList>
    </citation>
    <scope>NUCLEOTIDE SEQUENCE [LARGE SCALE GENOMIC DNA]</scope>
    <source>
        <strain evidence="2 4">RZS01</strain>
        <plasmid evidence="4">pkna01</plasmid>
        <plasmid evidence="2">pKNA01</plasmid>
    </source>
</reference>
<dbReference type="KEGG" id="kna:B0W47_16645"/>
<protein>
    <submittedName>
        <fullName evidence="2">Uncharacterized protein</fullName>
    </submittedName>
</protein>
<geneLocation type="plasmid" evidence="2">
    <name>pKNA01</name>
</geneLocation>
<feature type="chain" id="PRO_5040276606" evidence="1">
    <location>
        <begin position="20"/>
        <end position="186"/>
    </location>
</feature>
<reference evidence="3 5" key="2">
    <citation type="submission" date="2017-06" db="EMBL/GenBank/DDBJ databases">
        <title>A draft genome sequence of Komagataeibacter nataicola LMG 1536.</title>
        <authorList>
            <person name="Skraban J."/>
            <person name="Cleenwerck I."/>
            <person name="Vandamme P."/>
            <person name="Trcek J."/>
        </authorList>
    </citation>
    <scope>NUCLEOTIDE SEQUENCE [LARGE SCALE GENOMIC DNA]</scope>
    <source>
        <strain evidence="3 5">LMG 1536</strain>
    </source>
</reference>
<sequence>MKLIYMIPFLALCVPQAHAITPDQIINYKDVIEDRRVHSDYAKGNLYSVGKYGMTTAQLSEVGLLNTDMNSGAEWNDAKVVVKSNQFGITDLQSFLKNVNAQSYYADRYLTLEAHKMSPDTFEYNVITPREYRDIFPHGIKLTPNSMALCIWNLNGQVCEKFIKEGTTGEKRIDAYMLSQILPYQL</sequence>
<dbReference type="Proteomes" id="UP000189683">
    <property type="component" value="Plasmid pKNA01"/>
</dbReference>
<accession>A0A9N7CQP9</accession>